<evidence type="ECO:0000259" key="5">
    <source>
        <dbReference type="PROSITE" id="PS51352"/>
    </source>
</evidence>
<dbReference type="GO" id="GO:0019430">
    <property type="term" value="P:removal of superoxide radicals"/>
    <property type="evidence" value="ECO:0007669"/>
    <property type="project" value="UniProtKB-UniRule"/>
</dbReference>
<dbReference type="InterPro" id="IPR050097">
    <property type="entry name" value="Ferredoxin-NADP_redctase_2"/>
</dbReference>
<dbReference type="InterPro" id="IPR005982">
    <property type="entry name" value="Thioredox_Rdtase"/>
</dbReference>
<keyword evidence="4" id="KW-0274">FAD</keyword>
<evidence type="ECO:0000313" key="6">
    <source>
        <dbReference type="EMBL" id="SJZ82227.1"/>
    </source>
</evidence>
<gene>
    <name evidence="6" type="ORF">SAMN02745885_01009</name>
</gene>
<dbReference type="PANTHER" id="PTHR48105">
    <property type="entry name" value="THIOREDOXIN REDUCTASE 1-RELATED-RELATED"/>
    <property type="match status" value="1"/>
</dbReference>
<keyword evidence="4" id="KW-0676">Redox-active center</keyword>
<dbReference type="SUPFAM" id="SSF51905">
    <property type="entry name" value="FAD/NAD(P)-binding domain"/>
    <property type="match status" value="1"/>
</dbReference>
<comment type="similarity">
    <text evidence="1 4">Belongs to the class-II pyridine nucleotide-disulfide oxidoreductase family.</text>
</comment>
<name>A0A1T4NSV9_9FIRM</name>
<reference evidence="7" key="1">
    <citation type="submission" date="2017-02" db="EMBL/GenBank/DDBJ databases">
        <authorList>
            <person name="Varghese N."/>
            <person name="Submissions S."/>
        </authorList>
    </citation>
    <scope>NUCLEOTIDE SEQUENCE [LARGE SCALE GENOMIC DNA]</scope>
    <source>
        <strain evidence="7">DSM 16521</strain>
    </source>
</reference>
<dbReference type="SUPFAM" id="SSF52833">
    <property type="entry name" value="Thioredoxin-like"/>
    <property type="match status" value="1"/>
</dbReference>
<organism evidence="6 7">
    <name type="scientific">Carboxydocella sporoproducens DSM 16521</name>
    <dbReference type="NCBI Taxonomy" id="1121270"/>
    <lineage>
        <taxon>Bacteria</taxon>
        <taxon>Bacillati</taxon>
        <taxon>Bacillota</taxon>
        <taxon>Clostridia</taxon>
        <taxon>Eubacteriales</taxon>
        <taxon>Clostridiales Family XVI. Incertae Sedis</taxon>
        <taxon>Carboxydocella</taxon>
    </lineage>
</organism>
<dbReference type="Pfam" id="PF00085">
    <property type="entry name" value="Thioredoxin"/>
    <property type="match status" value="1"/>
</dbReference>
<dbReference type="PRINTS" id="PR00368">
    <property type="entry name" value="FADPNR"/>
</dbReference>
<dbReference type="PRINTS" id="PR00469">
    <property type="entry name" value="PNDRDTASEII"/>
</dbReference>
<dbReference type="PROSITE" id="PS51352">
    <property type="entry name" value="THIOREDOXIN_2"/>
    <property type="match status" value="1"/>
</dbReference>
<dbReference type="GO" id="GO:0005737">
    <property type="term" value="C:cytoplasm"/>
    <property type="evidence" value="ECO:0007669"/>
    <property type="project" value="InterPro"/>
</dbReference>
<sequence>MSEFVKEISAAEFESEVLHSELPVAVDFYSTDCPPCAYLAPSYERIAEQYGSMMKFVKIYRQGNRELANQLGVKGSPTVLFFKNGEEAGKRLTGYISKPQLRLAVEEITGPRVREGGLAKVECDVLILGGGPAGLSASIYAGRAKLHTVLVDEGLPGGQAATTFHIANYPGTPGTVRGSELMQNMVNQAKSFGVEIHDLKEIFQVDLTGERKYVRTEDTEYYAKTVIIATGAEPRKLPAEGEEEFRGRGVHYCATCDGAMYQDADNVIVVGGGNSAVEEAVFLTRFAKQVTIVHQFDHFQASKIAQEEALNHPQIKVVWDSEVRKVNGEGHLTSVTVENVKTGELTDIPANGVFVYIGTQPRTHWFKGQVEMNEWGYIQANEDMETNLPGVFAAGDVRVKKFRQVITAAADGAIAGIMAEKYLMEKARG</sequence>
<keyword evidence="7" id="KW-1185">Reference proteome</keyword>
<dbReference type="GO" id="GO:0004791">
    <property type="term" value="F:thioredoxin-disulfide reductase (NADPH) activity"/>
    <property type="evidence" value="ECO:0007669"/>
    <property type="project" value="UniProtKB-UniRule"/>
</dbReference>
<dbReference type="EMBL" id="FUXM01000008">
    <property type="protein sequence ID" value="SJZ82227.1"/>
    <property type="molecule type" value="Genomic_DNA"/>
</dbReference>
<dbReference type="OrthoDB" id="9806179at2"/>
<dbReference type="AlphaFoldDB" id="A0A1T4NSV9"/>
<dbReference type="EC" id="1.8.1.9" evidence="4"/>
<protein>
    <recommendedName>
        <fullName evidence="4">Thioredoxin reductase</fullName>
        <ecNumber evidence="4">1.8.1.9</ecNumber>
    </recommendedName>
</protein>
<dbReference type="Proteomes" id="UP000189933">
    <property type="component" value="Unassembled WGS sequence"/>
</dbReference>
<dbReference type="CDD" id="cd02947">
    <property type="entry name" value="TRX_family"/>
    <property type="match status" value="1"/>
</dbReference>
<evidence type="ECO:0000256" key="3">
    <source>
        <dbReference type="ARBA" id="ARBA00023002"/>
    </source>
</evidence>
<keyword evidence="3 4" id="KW-0560">Oxidoreductase</keyword>
<feature type="domain" description="Thioredoxin" evidence="5">
    <location>
        <begin position="1"/>
        <end position="110"/>
    </location>
</feature>
<evidence type="ECO:0000313" key="7">
    <source>
        <dbReference type="Proteomes" id="UP000189933"/>
    </source>
</evidence>
<comment type="catalytic activity">
    <reaction evidence="4">
        <text>[thioredoxin]-dithiol + NADP(+) = [thioredoxin]-disulfide + NADPH + H(+)</text>
        <dbReference type="Rhea" id="RHEA:20345"/>
        <dbReference type="Rhea" id="RHEA-COMP:10698"/>
        <dbReference type="Rhea" id="RHEA-COMP:10700"/>
        <dbReference type="ChEBI" id="CHEBI:15378"/>
        <dbReference type="ChEBI" id="CHEBI:29950"/>
        <dbReference type="ChEBI" id="CHEBI:50058"/>
        <dbReference type="ChEBI" id="CHEBI:57783"/>
        <dbReference type="ChEBI" id="CHEBI:58349"/>
        <dbReference type="EC" id="1.8.1.9"/>
    </reaction>
</comment>
<keyword evidence="2 4" id="KW-0285">Flavoprotein</keyword>
<evidence type="ECO:0000256" key="4">
    <source>
        <dbReference type="RuleBase" id="RU003880"/>
    </source>
</evidence>
<comment type="cofactor">
    <cofactor evidence="4">
        <name>FAD</name>
        <dbReference type="ChEBI" id="CHEBI:57692"/>
    </cofactor>
</comment>
<dbReference type="Gene3D" id="3.50.50.60">
    <property type="entry name" value="FAD/NAD(P)-binding domain"/>
    <property type="match status" value="2"/>
</dbReference>
<dbReference type="InterPro" id="IPR036249">
    <property type="entry name" value="Thioredoxin-like_sf"/>
</dbReference>
<comment type="subunit">
    <text evidence="4">Homodimer.</text>
</comment>
<proteinExistence type="inferred from homology"/>
<dbReference type="RefSeq" id="WP_078665103.1">
    <property type="nucleotide sequence ID" value="NZ_FUXM01000008.1"/>
</dbReference>
<dbReference type="InterPro" id="IPR036188">
    <property type="entry name" value="FAD/NAD-bd_sf"/>
</dbReference>
<dbReference type="InterPro" id="IPR023753">
    <property type="entry name" value="FAD/NAD-binding_dom"/>
</dbReference>
<evidence type="ECO:0000256" key="2">
    <source>
        <dbReference type="ARBA" id="ARBA00022630"/>
    </source>
</evidence>
<dbReference type="NCBIfam" id="TIGR01292">
    <property type="entry name" value="TRX_reduct"/>
    <property type="match status" value="1"/>
</dbReference>
<dbReference type="Pfam" id="PF07992">
    <property type="entry name" value="Pyr_redox_2"/>
    <property type="match status" value="1"/>
</dbReference>
<dbReference type="Gene3D" id="3.40.30.10">
    <property type="entry name" value="Glutaredoxin"/>
    <property type="match status" value="1"/>
</dbReference>
<accession>A0A1T4NSV9</accession>
<evidence type="ECO:0000256" key="1">
    <source>
        <dbReference type="ARBA" id="ARBA00009333"/>
    </source>
</evidence>
<dbReference type="InterPro" id="IPR013766">
    <property type="entry name" value="Thioredoxin_domain"/>
</dbReference>